<organism evidence="1 2">
    <name type="scientific">Colletotrichum zoysiae</name>
    <dbReference type="NCBI Taxonomy" id="1216348"/>
    <lineage>
        <taxon>Eukaryota</taxon>
        <taxon>Fungi</taxon>
        <taxon>Dikarya</taxon>
        <taxon>Ascomycota</taxon>
        <taxon>Pezizomycotina</taxon>
        <taxon>Sordariomycetes</taxon>
        <taxon>Hypocreomycetidae</taxon>
        <taxon>Glomerellales</taxon>
        <taxon>Glomerellaceae</taxon>
        <taxon>Colletotrichum</taxon>
        <taxon>Colletotrichum graminicola species complex</taxon>
    </lineage>
</organism>
<comment type="caution">
    <text evidence="1">The sequence shown here is derived from an EMBL/GenBank/DDBJ whole genome shotgun (WGS) entry which is preliminary data.</text>
</comment>
<name>A0AAD9LWS4_9PEZI</name>
<dbReference type="EMBL" id="MU843134">
    <property type="protein sequence ID" value="KAK2021133.1"/>
    <property type="molecule type" value="Genomic_DNA"/>
</dbReference>
<keyword evidence="2" id="KW-1185">Reference proteome</keyword>
<proteinExistence type="predicted"/>
<accession>A0AAD9LWS4</accession>
<evidence type="ECO:0000313" key="2">
    <source>
        <dbReference type="Proteomes" id="UP001232148"/>
    </source>
</evidence>
<evidence type="ECO:0000313" key="1">
    <source>
        <dbReference type="EMBL" id="KAK2021133.1"/>
    </source>
</evidence>
<protein>
    <submittedName>
        <fullName evidence="1">Uncharacterized protein</fullName>
    </submittedName>
</protein>
<dbReference type="AlphaFoldDB" id="A0AAD9LWS4"/>
<sequence length="119" mass="12746">MHLTSLTLESLMDLDEVLADKGAEAAASSLACAIVKDFAWHQLPALYSSISLSSHVTSWSLRISFNSTRAHRPPPPPFGSETASDTRTLLEVALRDPGELVGYGGRFNRFETAEGGGGK</sequence>
<dbReference type="Proteomes" id="UP001232148">
    <property type="component" value="Unassembled WGS sequence"/>
</dbReference>
<gene>
    <name evidence="1" type="ORF">LX32DRAFT_271391</name>
</gene>
<reference evidence="1" key="1">
    <citation type="submission" date="2021-06" db="EMBL/GenBank/DDBJ databases">
        <title>Comparative genomics, transcriptomics and evolutionary studies reveal genomic signatures of adaptation to plant cell wall in hemibiotrophic fungi.</title>
        <authorList>
            <consortium name="DOE Joint Genome Institute"/>
            <person name="Baroncelli R."/>
            <person name="Diaz J.F."/>
            <person name="Benocci T."/>
            <person name="Peng M."/>
            <person name="Battaglia E."/>
            <person name="Haridas S."/>
            <person name="Andreopoulos W."/>
            <person name="Labutti K."/>
            <person name="Pangilinan J."/>
            <person name="Floch G.L."/>
            <person name="Makela M.R."/>
            <person name="Henrissat B."/>
            <person name="Grigoriev I.V."/>
            <person name="Crouch J.A."/>
            <person name="De Vries R.P."/>
            <person name="Sukno S.A."/>
            <person name="Thon M.R."/>
        </authorList>
    </citation>
    <scope>NUCLEOTIDE SEQUENCE</scope>
    <source>
        <strain evidence="1">MAFF235873</strain>
    </source>
</reference>